<protein>
    <submittedName>
        <fullName evidence="1">Uncharacterized protein</fullName>
    </submittedName>
</protein>
<dbReference type="Proteomes" id="UP001234202">
    <property type="component" value="Unassembled WGS sequence"/>
</dbReference>
<organism evidence="1 2">
    <name type="scientific">Naganishia onofrii</name>
    <dbReference type="NCBI Taxonomy" id="1851511"/>
    <lineage>
        <taxon>Eukaryota</taxon>
        <taxon>Fungi</taxon>
        <taxon>Dikarya</taxon>
        <taxon>Basidiomycota</taxon>
        <taxon>Agaricomycotina</taxon>
        <taxon>Tremellomycetes</taxon>
        <taxon>Filobasidiales</taxon>
        <taxon>Filobasidiaceae</taxon>
        <taxon>Naganishia</taxon>
    </lineage>
</organism>
<gene>
    <name evidence="1" type="ORF">QFC24_000925</name>
</gene>
<dbReference type="EMBL" id="JASBWV010000002">
    <property type="protein sequence ID" value="KAJ9127516.1"/>
    <property type="molecule type" value="Genomic_DNA"/>
</dbReference>
<reference evidence="1" key="1">
    <citation type="submission" date="2023-04" db="EMBL/GenBank/DDBJ databases">
        <title>Draft Genome sequencing of Naganishia species isolated from polar environments using Oxford Nanopore Technology.</title>
        <authorList>
            <person name="Leo P."/>
            <person name="Venkateswaran K."/>
        </authorList>
    </citation>
    <scope>NUCLEOTIDE SEQUENCE</scope>
    <source>
        <strain evidence="1">DBVPG 5303</strain>
    </source>
</reference>
<evidence type="ECO:0000313" key="1">
    <source>
        <dbReference type="EMBL" id="KAJ9127516.1"/>
    </source>
</evidence>
<name>A0ACC2XVQ9_9TREE</name>
<keyword evidence="2" id="KW-1185">Reference proteome</keyword>
<evidence type="ECO:0000313" key="2">
    <source>
        <dbReference type="Proteomes" id="UP001234202"/>
    </source>
</evidence>
<sequence>MVVVYENDADGDGVDDAEFYGNETGIPTDAQLRDHFAWNTLWRRNRSDSQVAEPVEGRSPQSAQNNESHAGTVQKACLAEQLIKCTIDLLFCAGFTIPESIKDQQGDKINYVIWEKGVGSTQNIGSSSDLDKNKSEMLLFLCILVSSTIYTPPHALPYATNRGLQYLTHSLERRLVLSLLCSWLNTSLSTHTSNWGEQLPYNHLLLKSGEDRRTLVKMSFMTLLVALDLWEVEPRSPVETPSLGGLPGPSTSSSFAVSSHAPERETKKSENAFRYFITKLHRKEDFGFILDGILASMAEHTAVRNNVLPGSKRPVTSASEVFMLFWRLIDLNKRFRTFFAESGKTADVVGYIVLCCLELKDNPAQQGLLRMLSYILQTLSSDRTFGPALNEPLRIAIPSKWIVPGLASDFLIVSILSIATTPGLNSLFPALAITLSNIAPYLQGVGFQTSMKLLQLFKAFSSPGFILADEGHPRLVYYLLEAFNGVLTHRLRENPNIIYAILLHHQDFQKLATFTLTSGLAEIQRKMLARATAESSITLPLFTPGEAEEDPLASAEANAHRAQAKPLSDKAKGKRRMSSGTLGGDGGEELQRLALQGIGPNGYVPTAEWVASWQKG</sequence>
<accession>A0ACC2XVQ9</accession>
<comment type="caution">
    <text evidence="1">The sequence shown here is derived from an EMBL/GenBank/DDBJ whole genome shotgun (WGS) entry which is preliminary data.</text>
</comment>
<proteinExistence type="predicted"/>